<dbReference type="RefSeq" id="XP_033380417.1">
    <property type="nucleotide sequence ID" value="XM_033526123.1"/>
</dbReference>
<organism evidence="12 13">
    <name type="scientific">Aaosphaeria arxii CBS 175.79</name>
    <dbReference type="NCBI Taxonomy" id="1450172"/>
    <lineage>
        <taxon>Eukaryota</taxon>
        <taxon>Fungi</taxon>
        <taxon>Dikarya</taxon>
        <taxon>Ascomycota</taxon>
        <taxon>Pezizomycotina</taxon>
        <taxon>Dothideomycetes</taxon>
        <taxon>Pleosporomycetidae</taxon>
        <taxon>Pleosporales</taxon>
        <taxon>Pleosporales incertae sedis</taxon>
        <taxon>Aaosphaeria</taxon>
    </lineage>
</organism>
<proteinExistence type="inferred from homology"/>
<dbReference type="NCBIfam" id="NF010052">
    <property type="entry name" value="PRK13529.1"/>
    <property type="match status" value="1"/>
</dbReference>
<feature type="binding site" evidence="7">
    <location>
        <position position="239"/>
    </location>
    <ligand>
        <name>a divalent metal cation</name>
        <dbReference type="ChEBI" id="CHEBI:60240"/>
    </ligand>
</feature>
<evidence type="ECO:0000313" key="13">
    <source>
        <dbReference type="Proteomes" id="UP000799778"/>
    </source>
</evidence>
<dbReference type="GO" id="GO:0046872">
    <property type="term" value="F:metal ion binding"/>
    <property type="evidence" value="ECO:0007669"/>
    <property type="project" value="UniProtKB-KW"/>
</dbReference>
<dbReference type="PIRSF" id="PIRSF000106">
    <property type="entry name" value="ME"/>
    <property type="match status" value="1"/>
</dbReference>
<keyword evidence="3 7" id="KW-0479">Metal-binding</keyword>
<dbReference type="CDD" id="cd05312">
    <property type="entry name" value="NAD_bind_1_malic_enz"/>
    <property type="match status" value="1"/>
</dbReference>
<reference evidence="12" key="1">
    <citation type="journal article" date="2020" name="Stud. Mycol.">
        <title>101 Dothideomycetes genomes: a test case for predicting lifestyles and emergence of pathogens.</title>
        <authorList>
            <person name="Haridas S."/>
            <person name="Albert R."/>
            <person name="Binder M."/>
            <person name="Bloem J."/>
            <person name="Labutti K."/>
            <person name="Salamov A."/>
            <person name="Andreopoulos B."/>
            <person name="Baker S."/>
            <person name="Barry K."/>
            <person name="Bills G."/>
            <person name="Bluhm B."/>
            <person name="Cannon C."/>
            <person name="Castanera R."/>
            <person name="Culley D."/>
            <person name="Daum C."/>
            <person name="Ezra D."/>
            <person name="Gonzalez J."/>
            <person name="Henrissat B."/>
            <person name="Kuo A."/>
            <person name="Liang C."/>
            <person name="Lipzen A."/>
            <person name="Lutzoni F."/>
            <person name="Magnuson J."/>
            <person name="Mondo S."/>
            <person name="Nolan M."/>
            <person name="Ohm R."/>
            <person name="Pangilinan J."/>
            <person name="Park H.-J."/>
            <person name="Ramirez L."/>
            <person name="Alfaro M."/>
            <person name="Sun H."/>
            <person name="Tritt A."/>
            <person name="Yoshinaga Y."/>
            <person name="Zwiers L.-H."/>
            <person name="Turgeon B."/>
            <person name="Goodwin S."/>
            <person name="Spatafora J."/>
            <person name="Crous P."/>
            <person name="Grigoriev I."/>
        </authorList>
    </citation>
    <scope>NUCLEOTIDE SEQUENCE</scope>
    <source>
        <strain evidence="12">CBS 175.79</strain>
    </source>
</reference>
<dbReference type="PANTHER" id="PTHR23406:SF32">
    <property type="entry name" value="NADP-DEPENDENT MALIC ENZYME"/>
    <property type="match status" value="1"/>
</dbReference>
<gene>
    <name evidence="12" type="ORF">BU24DRAFT_412613</name>
</gene>
<dbReference type="Pfam" id="PF00390">
    <property type="entry name" value="malic"/>
    <property type="match status" value="1"/>
</dbReference>
<dbReference type="SMART" id="SM01274">
    <property type="entry name" value="malic"/>
    <property type="match status" value="1"/>
</dbReference>
<evidence type="ECO:0000256" key="5">
    <source>
        <dbReference type="PIRSR" id="PIRSR000106-1"/>
    </source>
</evidence>
<feature type="binding site" evidence="7">
    <location>
        <position position="261"/>
    </location>
    <ligand>
        <name>a divalent metal cation</name>
        <dbReference type="ChEBI" id="CHEBI:60240"/>
    </ligand>
</feature>
<dbReference type="InterPro" id="IPR001891">
    <property type="entry name" value="Malic_OxRdtase"/>
</dbReference>
<feature type="region of interest" description="Disordered" evidence="9">
    <location>
        <begin position="1"/>
        <end position="21"/>
    </location>
</feature>
<evidence type="ECO:0000259" key="10">
    <source>
        <dbReference type="SMART" id="SM00919"/>
    </source>
</evidence>
<keyword evidence="13" id="KW-1185">Reference proteome</keyword>
<dbReference type="GO" id="GO:0004471">
    <property type="term" value="F:malate dehydrogenase (decarboxylating) (NAD+) activity"/>
    <property type="evidence" value="ECO:0007669"/>
    <property type="project" value="TreeGrafter"/>
</dbReference>
<dbReference type="SUPFAM" id="SSF53223">
    <property type="entry name" value="Aminoacid dehydrogenase-like, N-terminal domain"/>
    <property type="match status" value="1"/>
</dbReference>
<dbReference type="Gene3D" id="3.40.50.10380">
    <property type="entry name" value="Malic enzyme, N-terminal domain"/>
    <property type="match status" value="1"/>
</dbReference>
<dbReference type="InterPro" id="IPR012301">
    <property type="entry name" value="Malic_N_dom"/>
</dbReference>
<dbReference type="GO" id="GO:0051287">
    <property type="term" value="F:NAD binding"/>
    <property type="evidence" value="ECO:0007669"/>
    <property type="project" value="InterPro"/>
</dbReference>
<sequence length="587" mass="64945">MSPSQTPRSESPRLISTATGDYDTSHTPEVRQYLKTYGLVPPAVQSFEVQAERCLKLLAMKTTPIEKFQYLVHLKATNVHLFYRLLAENIKELTPLIYTPTVGEACVRWHEIFTQPEGMYLSYSDRGNLRQILNNWPQNVEMTVITDGSRILGLGDLGVNGMGIPVGKLALYTACAGIRPDATLPLTIDLGTSNKALREDPLYMGSRTPKVSADEEREFLDELMEALTDRWPGIVIQFEDFKNPFPAIERYQNKYTMFNDDVQGTGAVIVGGFINAVKASGVPAKDHRAVFLGAGSAGVGVAKQIVEYFIKEGIPEEEARKKFWFVDSNGLVTLDRGDKLAEHKVYFARDDNNGRQYQSLARLIDYVQPTILMGLSTIGGAFNRDILTKMAQINDRPVIFPLSNPSSKSECTFEEAVRHTEGRCLFASGSPFPSIEFGGKLLTPGQGNNMYVFPGIGLGAIISKATNVTQDMIYASAESLSTSLNEQEIADGWLYPDIRRIREVSVVVTRGVIRAAQKNGVDRVPELRTLSDEKLDAYIKERMYDPFNDKEHISEELAQLMATASGLSGSTHGINGIVNGLQQSAHL</sequence>
<dbReference type="PANTHER" id="PTHR23406">
    <property type="entry name" value="MALIC ENZYME-RELATED"/>
    <property type="match status" value="1"/>
</dbReference>
<dbReference type="GeneID" id="54283520"/>
<dbReference type="InterPro" id="IPR046346">
    <property type="entry name" value="Aminoacid_DH-like_N_sf"/>
</dbReference>
<dbReference type="InterPro" id="IPR015884">
    <property type="entry name" value="Malic_enzyme_CS"/>
</dbReference>
<dbReference type="InterPro" id="IPR037062">
    <property type="entry name" value="Malic_N_dom_sf"/>
</dbReference>
<keyword evidence="4 8" id="KW-0560">Oxidoreductase</keyword>
<dbReference type="GO" id="GO:0006108">
    <property type="term" value="P:malate metabolic process"/>
    <property type="evidence" value="ECO:0007669"/>
    <property type="project" value="TreeGrafter"/>
</dbReference>
<dbReference type="SUPFAM" id="SSF51735">
    <property type="entry name" value="NAD(P)-binding Rossmann-fold domains"/>
    <property type="match status" value="1"/>
</dbReference>
<feature type="binding site" evidence="7">
    <location>
        <position position="240"/>
    </location>
    <ligand>
        <name>a divalent metal cation</name>
        <dbReference type="ChEBI" id="CHEBI:60240"/>
    </ligand>
</feature>
<dbReference type="AlphaFoldDB" id="A0A6A5XFY8"/>
<dbReference type="SMART" id="SM00919">
    <property type="entry name" value="Malic_M"/>
    <property type="match status" value="1"/>
</dbReference>
<evidence type="ECO:0000256" key="8">
    <source>
        <dbReference type="RuleBase" id="RU003426"/>
    </source>
</evidence>
<evidence type="ECO:0000256" key="7">
    <source>
        <dbReference type="PIRSR" id="PIRSR000106-3"/>
    </source>
</evidence>
<dbReference type="Proteomes" id="UP000799778">
    <property type="component" value="Unassembled WGS sequence"/>
</dbReference>
<comment type="cofactor">
    <cofactor evidence="7">
        <name>Mg(2+)</name>
        <dbReference type="ChEBI" id="CHEBI:18420"/>
    </cofactor>
    <cofactor evidence="7">
        <name>Mn(2+)</name>
        <dbReference type="ChEBI" id="CHEBI:29035"/>
    </cofactor>
    <text evidence="7">Divalent metal cations. Prefers magnesium or manganese.</text>
</comment>
<evidence type="ECO:0000256" key="3">
    <source>
        <dbReference type="ARBA" id="ARBA00022723"/>
    </source>
</evidence>
<evidence type="ECO:0000256" key="9">
    <source>
        <dbReference type="SAM" id="MobiDB-lite"/>
    </source>
</evidence>
<feature type="compositionally biased region" description="Polar residues" evidence="9">
    <location>
        <begin position="1"/>
        <end position="19"/>
    </location>
</feature>
<dbReference type="Gene3D" id="3.40.50.720">
    <property type="entry name" value="NAD(P)-binding Rossmann-like Domain"/>
    <property type="match status" value="1"/>
</dbReference>
<feature type="active site" description="Proton acceptor" evidence="5">
    <location>
        <position position="168"/>
    </location>
</feature>
<dbReference type="InterPro" id="IPR036291">
    <property type="entry name" value="NAD(P)-bd_dom_sf"/>
</dbReference>
<feature type="binding site" evidence="6">
    <location>
        <position position="448"/>
    </location>
    <ligand>
        <name>(S)-malate</name>
        <dbReference type="ChEBI" id="CHEBI:15589"/>
    </ligand>
</feature>
<evidence type="ECO:0000256" key="1">
    <source>
        <dbReference type="ARBA" id="ARBA00001936"/>
    </source>
</evidence>
<dbReference type="FunFam" id="3.40.50.10380:FF:000007">
    <property type="entry name" value="Malic enzyme"/>
    <property type="match status" value="1"/>
</dbReference>
<feature type="domain" description="Malic enzyme N-terminal" evidence="11">
    <location>
        <begin position="75"/>
        <end position="252"/>
    </location>
</feature>
<dbReference type="InterPro" id="IPR012302">
    <property type="entry name" value="Malic_NAD-bd"/>
</dbReference>
<dbReference type="EMBL" id="ML978073">
    <property type="protein sequence ID" value="KAF2012078.1"/>
    <property type="molecule type" value="Genomic_DNA"/>
</dbReference>
<dbReference type="FunFam" id="3.40.50.720:FF:000182">
    <property type="entry name" value="NAD-dependent malic enzyme"/>
    <property type="match status" value="1"/>
</dbReference>
<feature type="binding site" evidence="6">
    <location>
        <position position="150"/>
    </location>
    <ligand>
        <name>(S)-malate</name>
        <dbReference type="ChEBI" id="CHEBI:15589"/>
    </ligand>
</feature>
<evidence type="ECO:0000256" key="6">
    <source>
        <dbReference type="PIRSR" id="PIRSR000106-2"/>
    </source>
</evidence>
<evidence type="ECO:0000259" key="11">
    <source>
        <dbReference type="SMART" id="SM01274"/>
    </source>
</evidence>
<dbReference type="GO" id="GO:0005739">
    <property type="term" value="C:mitochondrion"/>
    <property type="evidence" value="ECO:0007669"/>
    <property type="project" value="TreeGrafter"/>
</dbReference>
<dbReference type="PRINTS" id="PR00072">
    <property type="entry name" value="MALOXRDTASE"/>
</dbReference>
<evidence type="ECO:0000313" key="12">
    <source>
        <dbReference type="EMBL" id="KAF2012078.1"/>
    </source>
</evidence>
<feature type="domain" description="Malic enzyme NAD-binding" evidence="10">
    <location>
        <begin position="262"/>
        <end position="517"/>
    </location>
</feature>
<evidence type="ECO:0000256" key="4">
    <source>
        <dbReference type="ARBA" id="ARBA00023002"/>
    </source>
</evidence>
<dbReference type="Pfam" id="PF03949">
    <property type="entry name" value="Malic_M"/>
    <property type="match status" value="1"/>
</dbReference>
<comment type="cofactor">
    <cofactor evidence="1">
        <name>Mn(2+)</name>
        <dbReference type="ChEBI" id="CHEBI:29035"/>
    </cofactor>
</comment>
<dbReference type="OrthoDB" id="5365701at2759"/>
<feature type="active site" description="Proton donor" evidence="5">
    <location>
        <position position="98"/>
    </location>
</feature>
<name>A0A6A5XFY8_9PLEO</name>
<evidence type="ECO:0000256" key="2">
    <source>
        <dbReference type="ARBA" id="ARBA00008785"/>
    </source>
</evidence>
<accession>A0A6A5XFY8</accession>
<dbReference type="PROSITE" id="PS00331">
    <property type="entry name" value="MALIC_ENZYMES"/>
    <property type="match status" value="1"/>
</dbReference>
<protein>
    <recommendedName>
        <fullName evidence="8">Malic enzyme</fullName>
    </recommendedName>
</protein>
<feature type="binding site" evidence="6">
    <location>
        <position position="404"/>
    </location>
    <ligand>
        <name>(S)-malate</name>
        <dbReference type="ChEBI" id="CHEBI:15589"/>
    </ligand>
</feature>
<comment type="similarity">
    <text evidence="2 8">Belongs to the malic enzymes family.</text>
</comment>